<protein>
    <submittedName>
        <fullName evidence="3">N-acetylmuramoyl-L-alanine amidase</fullName>
    </submittedName>
</protein>
<dbReference type="eggNOG" id="COG0860">
    <property type="taxonomic scope" value="Bacteria"/>
</dbReference>
<reference evidence="3 4" key="1">
    <citation type="submission" date="2016-10" db="EMBL/GenBank/DDBJ databases">
        <authorList>
            <person name="de Groot N.N."/>
        </authorList>
    </citation>
    <scope>NUCLEOTIDE SEQUENCE [LARGE SCALE GENOMIC DNA]</scope>
    <source>
        <strain evidence="3 4">AR40</strain>
    </source>
</reference>
<dbReference type="SUPFAM" id="SSF53187">
    <property type="entry name" value="Zn-dependent exopeptidases"/>
    <property type="match status" value="1"/>
</dbReference>
<dbReference type="SMART" id="SM00646">
    <property type="entry name" value="Ami_3"/>
    <property type="match status" value="1"/>
</dbReference>
<dbReference type="GO" id="GO:0030288">
    <property type="term" value="C:outer membrane-bounded periplasmic space"/>
    <property type="evidence" value="ECO:0007669"/>
    <property type="project" value="TreeGrafter"/>
</dbReference>
<dbReference type="PANTHER" id="PTHR30404:SF0">
    <property type="entry name" value="N-ACETYLMURAMOYL-L-ALANINE AMIDASE AMIC"/>
    <property type="match status" value="1"/>
</dbReference>
<dbReference type="PANTHER" id="PTHR30404">
    <property type="entry name" value="N-ACETYLMURAMOYL-L-ALANINE AMIDASE"/>
    <property type="match status" value="1"/>
</dbReference>
<dbReference type="Pfam" id="PF01520">
    <property type="entry name" value="Amidase_3"/>
    <property type="match status" value="1"/>
</dbReference>
<dbReference type="Proteomes" id="UP000182584">
    <property type="component" value="Unassembled WGS sequence"/>
</dbReference>
<accession>A0A1H9UH27</accession>
<dbReference type="AlphaFoldDB" id="A0A1H9UH27"/>
<dbReference type="CDD" id="cd02696">
    <property type="entry name" value="MurNAc-LAA"/>
    <property type="match status" value="1"/>
</dbReference>
<name>A0A1H9UH27_BUTFI</name>
<dbReference type="Gene3D" id="3.40.630.40">
    <property type="entry name" value="Zn-dependent exopeptidases"/>
    <property type="match status" value="1"/>
</dbReference>
<evidence type="ECO:0000313" key="3">
    <source>
        <dbReference type="EMBL" id="SES08735.1"/>
    </source>
</evidence>
<dbReference type="InterPro" id="IPR002508">
    <property type="entry name" value="MurNAc-LAA_cat"/>
</dbReference>
<feature type="domain" description="MurNAc-LAA" evidence="2">
    <location>
        <begin position="103"/>
        <end position="223"/>
    </location>
</feature>
<keyword evidence="1" id="KW-0378">Hydrolase</keyword>
<dbReference type="OrthoDB" id="2051435at2"/>
<dbReference type="InterPro" id="IPR050695">
    <property type="entry name" value="N-acetylmuramoyl_amidase_3"/>
</dbReference>
<dbReference type="EMBL" id="FOGJ01000018">
    <property type="protein sequence ID" value="SES08735.1"/>
    <property type="molecule type" value="Genomic_DNA"/>
</dbReference>
<dbReference type="GO" id="GO:0009253">
    <property type="term" value="P:peptidoglycan catabolic process"/>
    <property type="evidence" value="ECO:0007669"/>
    <property type="project" value="InterPro"/>
</dbReference>
<gene>
    <name evidence="3" type="ORF">SAMN04487884_11890</name>
</gene>
<proteinExistence type="predicted"/>
<evidence type="ECO:0000313" key="4">
    <source>
        <dbReference type="Proteomes" id="UP000182584"/>
    </source>
</evidence>
<dbReference type="GO" id="GO:0008745">
    <property type="term" value="F:N-acetylmuramoyl-L-alanine amidase activity"/>
    <property type="evidence" value="ECO:0007669"/>
    <property type="project" value="InterPro"/>
</dbReference>
<organism evidence="3 4">
    <name type="scientific">Butyrivibrio fibrisolvens</name>
    <dbReference type="NCBI Taxonomy" id="831"/>
    <lineage>
        <taxon>Bacteria</taxon>
        <taxon>Bacillati</taxon>
        <taxon>Bacillota</taxon>
        <taxon>Clostridia</taxon>
        <taxon>Lachnospirales</taxon>
        <taxon>Lachnospiraceae</taxon>
        <taxon>Butyrivibrio</taxon>
    </lineage>
</organism>
<dbReference type="RefSeq" id="WP_027215587.1">
    <property type="nucleotide sequence ID" value="NZ_FOGJ01000018.1"/>
</dbReference>
<sequence length="352" mass="38909">MSKKIKSFISIFALTAMVFILLFTSENATFTVNAAKDNVVIVLDPGHGGTGDRNLGAQYNGISEKEITLKVANYAKAYLESFDNVTVYMTRTTDTVVSLEDRVKFAKSVNADFMYSIHFNASVDHDLCGSEVWVSAYDKYYENGYEFASAEVAELSKLGLYIRGIKTRLGNNGDYYGIIRHARNYDVNAVIIEHCYIDHPADLAWIRSQADPYQALGIADATAIAKYFGLKSSKLSIDYSNYKNVDVKTPTQVMANDLTAPTVCTLNSAVMNKSTGDITASITASDPETPIIYYRYSFDGGKNWSYVVAWDHSKTTNTVVINDPSKSAASLTIQVYNQYDLKTTSSTISISK</sequence>
<evidence type="ECO:0000256" key="1">
    <source>
        <dbReference type="ARBA" id="ARBA00022801"/>
    </source>
</evidence>
<evidence type="ECO:0000259" key="2">
    <source>
        <dbReference type="SMART" id="SM00646"/>
    </source>
</evidence>